<evidence type="ECO:0000313" key="7">
    <source>
        <dbReference type="Proteomes" id="UP000006867"/>
    </source>
</evidence>
<protein>
    <submittedName>
        <fullName evidence="6">Sodium-dependent transporter</fullName>
    </submittedName>
</protein>
<dbReference type="PANTHER" id="PTHR10361:SF28">
    <property type="entry name" value="P3 PROTEIN-RELATED"/>
    <property type="match status" value="1"/>
</dbReference>
<feature type="transmembrane region" description="Helical" evidence="5">
    <location>
        <begin position="67"/>
        <end position="92"/>
    </location>
</feature>
<feature type="transmembrane region" description="Helical" evidence="5">
    <location>
        <begin position="162"/>
        <end position="184"/>
    </location>
</feature>
<dbReference type="NCBIfam" id="TIGR00841">
    <property type="entry name" value="bass"/>
    <property type="match status" value="1"/>
</dbReference>
<evidence type="ECO:0000256" key="3">
    <source>
        <dbReference type="ARBA" id="ARBA00022989"/>
    </source>
</evidence>
<feature type="transmembrane region" description="Helical" evidence="5">
    <location>
        <begin position="98"/>
        <end position="120"/>
    </location>
</feature>
<dbReference type="InterPro" id="IPR004710">
    <property type="entry name" value="Bilac:Na_transpt"/>
</dbReference>
<feature type="transmembrane region" description="Helical" evidence="5">
    <location>
        <begin position="7"/>
        <end position="29"/>
    </location>
</feature>
<reference evidence="6 7" key="1">
    <citation type="journal article" date="2011" name="Front. Microbiol.">
        <title>Genomic signatures of strain selection and enhancement in Bacillus atrophaeus var. globigii, a historical biowarfare simulant.</title>
        <authorList>
            <person name="Gibbons H.S."/>
            <person name="Broomall S.M."/>
            <person name="McNew L.A."/>
            <person name="Daligault H."/>
            <person name="Chapman C."/>
            <person name="Bruce D."/>
            <person name="Karavis M."/>
            <person name="Krepps M."/>
            <person name="McGregor P.A."/>
            <person name="Hong C."/>
            <person name="Park K.H."/>
            <person name="Akmal A."/>
            <person name="Feldman A."/>
            <person name="Lin J.S."/>
            <person name="Chang W.E."/>
            <person name="Higgs B.W."/>
            <person name="Demirev P."/>
            <person name="Lindquist J."/>
            <person name="Liem A."/>
            <person name="Fochler E."/>
            <person name="Read T.D."/>
            <person name="Tapia R."/>
            <person name="Johnson S."/>
            <person name="Bishop-Lilly K.A."/>
            <person name="Detter C."/>
            <person name="Han C."/>
            <person name="Sozhamannan S."/>
            <person name="Rosenzweig C.N."/>
            <person name="Skowronski E.W."/>
        </authorList>
    </citation>
    <scope>NUCLEOTIDE SEQUENCE [LARGE SCALE GENOMIC DNA]</scope>
    <source>
        <strain evidence="6 7">1942</strain>
    </source>
</reference>
<comment type="subcellular location">
    <subcellularLocation>
        <location evidence="1">Membrane</location>
        <topology evidence="1">Multi-pass membrane protein</topology>
    </subcellularLocation>
</comment>
<keyword evidence="2 5" id="KW-0812">Transmembrane</keyword>
<accession>A0ABM5LXY6</accession>
<keyword evidence="4 5" id="KW-0472">Membrane</keyword>
<evidence type="ECO:0000256" key="4">
    <source>
        <dbReference type="ARBA" id="ARBA00023136"/>
    </source>
</evidence>
<feature type="transmembrane region" description="Helical" evidence="5">
    <location>
        <begin position="35"/>
        <end position="55"/>
    </location>
</feature>
<name>A0ABM5LXY6_BACA1</name>
<feature type="transmembrane region" description="Helical" evidence="5">
    <location>
        <begin position="223"/>
        <end position="244"/>
    </location>
</feature>
<feature type="transmembrane region" description="Helical" evidence="5">
    <location>
        <begin position="127"/>
        <end position="150"/>
    </location>
</feature>
<evidence type="ECO:0000256" key="2">
    <source>
        <dbReference type="ARBA" id="ARBA00022692"/>
    </source>
</evidence>
<organism evidence="6 7">
    <name type="scientific">Bacillus atrophaeus (strain 1942)</name>
    <dbReference type="NCBI Taxonomy" id="720555"/>
    <lineage>
        <taxon>Bacteria</taxon>
        <taxon>Bacillati</taxon>
        <taxon>Bacillota</taxon>
        <taxon>Bacilli</taxon>
        <taxon>Bacillales</taxon>
        <taxon>Bacillaceae</taxon>
        <taxon>Bacillus</taxon>
    </lineage>
</organism>
<dbReference type="RefSeq" id="WP_003325795.1">
    <property type="nucleotide sequence ID" value="NC_014639.1"/>
</dbReference>
<evidence type="ECO:0000313" key="6">
    <source>
        <dbReference type="EMBL" id="ADP32602.1"/>
    </source>
</evidence>
<gene>
    <name evidence="6" type="ordered locus">BATR1942_08345</name>
</gene>
<proteinExistence type="predicted"/>
<evidence type="ECO:0000256" key="1">
    <source>
        <dbReference type="ARBA" id="ARBA00004141"/>
    </source>
</evidence>
<dbReference type="Pfam" id="PF01758">
    <property type="entry name" value="SBF"/>
    <property type="match status" value="1"/>
</dbReference>
<feature type="transmembrane region" description="Helical" evidence="5">
    <location>
        <begin position="191"/>
        <end position="211"/>
    </location>
</feature>
<dbReference type="EMBL" id="CP002207">
    <property type="protein sequence ID" value="ADP32602.1"/>
    <property type="molecule type" value="Genomic_DNA"/>
</dbReference>
<keyword evidence="3 5" id="KW-1133">Transmembrane helix</keyword>
<evidence type="ECO:0000256" key="5">
    <source>
        <dbReference type="SAM" id="Phobius"/>
    </source>
</evidence>
<sequence length="321" mass="34089">MESIKKISQFAGQTFGIWVIVFAVLGFAFPPLFMWISSYITVFLGIIMFGMGLTLQADDFKELIRKPLNVLIGVIAQYTIMPLVAVGLAYGLRLPAEIAVGVILVGCCPGGTSSNVMTFLAKGNTALSVAVTTISTLLAPFMTPLLIMLFAKEWLPVSPSSLFISILQAVLFPIIAGLIVKMFFKKQVTQAVHALPLVSVIGIVAIVSAVVSANRDNLLQSGLLIFSVVILHNGIGYLLGFLAAKVLKMDYPSQKAIAIEVGMQNSGLGAALATAHFSPLSAIPSAIFSVWHNLSGSVLASYWSKKVKASAAESDNSKLPA</sequence>
<keyword evidence="7" id="KW-1185">Reference proteome</keyword>
<dbReference type="Proteomes" id="UP000006867">
    <property type="component" value="Chromosome"/>
</dbReference>
<dbReference type="PANTHER" id="PTHR10361">
    <property type="entry name" value="SODIUM-BILE ACID COTRANSPORTER"/>
    <property type="match status" value="1"/>
</dbReference>
<dbReference type="InterPro" id="IPR002657">
    <property type="entry name" value="BilAc:Na_symport/Acr3"/>
</dbReference>
<dbReference type="InterPro" id="IPR038770">
    <property type="entry name" value="Na+/solute_symporter_sf"/>
</dbReference>
<dbReference type="Gene3D" id="1.20.1530.20">
    <property type="match status" value="1"/>
</dbReference>